<feature type="domain" description="G5" evidence="2">
    <location>
        <begin position="1"/>
        <end position="71"/>
    </location>
</feature>
<comment type="caution">
    <text evidence="3">The sequence shown here is derived from an EMBL/GenBank/DDBJ whole genome shotgun (WGS) entry which is preliminary data.</text>
</comment>
<dbReference type="SMART" id="SM01208">
    <property type="entry name" value="G5"/>
    <property type="match status" value="1"/>
</dbReference>
<gene>
    <name evidence="3" type="ORF">Q604_UNBC05108G0002</name>
</gene>
<proteinExistence type="predicted"/>
<organism evidence="3">
    <name type="scientific">human gut metagenome</name>
    <dbReference type="NCBI Taxonomy" id="408170"/>
    <lineage>
        <taxon>unclassified sequences</taxon>
        <taxon>metagenomes</taxon>
        <taxon>organismal metagenomes</taxon>
    </lineage>
</organism>
<name>W1YEK3_9ZZZZ</name>
<accession>W1YEK3</accession>
<evidence type="ECO:0000256" key="1">
    <source>
        <dbReference type="ARBA" id="ARBA00022729"/>
    </source>
</evidence>
<dbReference type="InterPro" id="IPR011098">
    <property type="entry name" value="G5_dom"/>
</dbReference>
<keyword evidence="1" id="KW-0732">Signal</keyword>
<evidence type="ECO:0000313" key="3">
    <source>
        <dbReference type="EMBL" id="ETJ40968.1"/>
    </source>
</evidence>
<evidence type="ECO:0000259" key="2">
    <source>
        <dbReference type="PROSITE" id="PS51109"/>
    </source>
</evidence>
<protein>
    <recommendedName>
        <fullName evidence="2">G5 domain-containing protein</fullName>
    </recommendedName>
</protein>
<feature type="non-terminal residue" evidence="3">
    <location>
        <position position="1"/>
    </location>
</feature>
<sequence>EIVETIKNKKIYKSDSKLQKGTKVVEQEGRLGYTVNTFRLYKSNNEILKKELVNTSYYPPCDEIILKGTKDNTLYK</sequence>
<reference evidence="3" key="1">
    <citation type="submission" date="2013-12" db="EMBL/GenBank/DDBJ databases">
        <title>A Varibaculum cambriense genome reconstructed from a premature infant gut community with otherwise low bacterial novelty that shifts toward anaerobic metabolism during the third week of life.</title>
        <authorList>
            <person name="Brown C.T."/>
            <person name="Sharon I."/>
            <person name="Thomas B.C."/>
            <person name="Castelle C.J."/>
            <person name="Morowitz M.J."/>
            <person name="Banfield J.F."/>
        </authorList>
    </citation>
    <scope>NUCLEOTIDE SEQUENCE</scope>
</reference>
<dbReference type="AlphaFoldDB" id="W1YEK3"/>
<dbReference type="Pfam" id="PF07501">
    <property type="entry name" value="G5"/>
    <property type="match status" value="1"/>
</dbReference>
<dbReference type="Gene3D" id="2.20.230.10">
    <property type="entry name" value="Resuscitation-promoting factor rpfb"/>
    <property type="match status" value="1"/>
</dbReference>
<dbReference type="PROSITE" id="PS51109">
    <property type="entry name" value="G5"/>
    <property type="match status" value="1"/>
</dbReference>
<dbReference type="EMBL" id="AZMM01005108">
    <property type="protein sequence ID" value="ETJ40968.1"/>
    <property type="molecule type" value="Genomic_DNA"/>
</dbReference>